<organism evidence="3 4">
    <name type="scientific">Streptomyces exfoliatus</name>
    <name type="common">Streptomyces hydrogenans</name>
    <dbReference type="NCBI Taxonomy" id="1905"/>
    <lineage>
        <taxon>Bacteria</taxon>
        <taxon>Bacillati</taxon>
        <taxon>Actinomycetota</taxon>
        <taxon>Actinomycetes</taxon>
        <taxon>Kitasatosporales</taxon>
        <taxon>Streptomycetaceae</taxon>
        <taxon>Streptomyces</taxon>
    </lineage>
</organism>
<sequence length="373" mass="41516">MHALIRTEDDHVWGVCPTMEGLYGDPERGTYELRGWVPEGAGVREGWLGESVWLVPADDEPGSEHAEYREHDAWLLADAEAVRVTGELVLAGEDDHMGPPESHRGPVRLHDGRRWLGSCEEFTRVQPAPRPRPPFVLRGLVPGGQLRAALEKGTRRALELEQVELELRDRRGEPLTSLLMWGRVARWRPSALGSEPTDQTHQPDQLDLISVVDLELDSTFHHPVPAWARPVWERWLTGPPEEPAAWAGLDTRLRGAWHDLVRERACRRTFRDRPAGATYELDGRHVTDEPGLWLALGEAVNGPGGYFGGNFGALHDCLGGFFGFTAPGTLVWRDSAVARTHLSRLLSPEGEPYDLFASMLSALAEDGMRVVEA</sequence>
<feature type="domain" description="Barstar (barnase inhibitor)" evidence="2">
    <location>
        <begin position="278"/>
        <end position="342"/>
    </location>
</feature>
<dbReference type="Gene3D" id="3.30.370.10">
    <property type="entry name" value="Barstar-like"/>
    <property type="match status" value="1"/>
</dbReference>
<dbReference type="InterPro" id="IPR000468">
    <property type="entry name" value="Barstar"/>
</dbReference>
<protein>
    <submittedName>
        <fullName evidence="3">Barstar family protein</fullName>
    </submittedName>
</protein>
<name>A0ABV3CQ78_STREX</name>
<dbReference type="RefSeq" id="WP_359204327.1">
    <property type="nucleotide sequence ID" value="NZ_JBEZAM010000003.1"/>
</dbReference>
<dbReference type="Pfam" id="PF01337">
    <property type="entry name" value="Barstar"/>
    <property type="match status" value="1"/>
</dbReference>
<comment type="similarity">
    <text evidence="1">Belongs to the barstar family.</text>
</comment>
<dbReference type="InterPro" id="IPR035905">
    <property type="entry name" value="Barstar-like_sf"/>
</dbReference>
<evidence type="ECO:0000256" key="1">
    <source>
        <dbReference type="ARBA" id="ARBA00006845"/>
    </source>
</evidence>
<comment type="caution">
    <text evidence="3">The sequence shown here is derived from an EMBL/GenBank/DDBJ whole genome shotgun (WGS) entry which is preliminary data.</text>
</comment>
<proteinExistence type="inferred from homology"/>
<dbReference type="EMBL" id="JBEZAM010000003">
    <property type="protein sequence ID" value="MEU7292364.1"/>
    <property type="molecule type" value="Genomic_DNA"/>
</dbReference>
<evidence type="ECO:0000313" key="4">
    <source>
        <dbReference type="Proteomes" id="UP001551210"/>
    </source>
</evidence>
<dbReference type="SUPFAM" id="SSF52038">
    <property type="entry name" value="Barstar-related"/>
    <property type="match status" value="1"/>
</dbReference>
<reference evidence="3 4" key="1">
    <citation type="submission" date="2024-06" db="EMBL/GenBank/DDBJ databases">
        <title>The Natural Products Discovery Center: Release of the First 8490 Sequenced Strains for Exploring Actinobacteria Biosynthetic Diversity.</title>
        <authorList>
            <person name="Kalkreuter E."/>
            <person name="Kautsar S.A."/>
            <person name="Yang D."/>
            <person name="Bader C.D."/>
            <person name="Teijaro C.N."/>
            <person name="Fluegel L."/>
            <person name="Davis C.M."/>
            <person name="Simpson J.R."/>
            <person name="Lauterbach L."/>
            <person name="Steele A.D."/>
            <person name="Gui C."/>
            <person name="Meng S."/>
            <person name="Li G."/>
            <person name="Viehrig K."/>
            <person name="Ye F."/>
            <person name="Su P."/>
            <person name="Kiefer A.F."/>
            <person name="Nichols A."/>
            <person name="Cepeda A.J."/>
            <person name="Yan W."/>
            <person name="Fan B."/>
            <person name="Jiang Y."/>
            <person name="Adhikari A."/>
            <person name="Zheng C.-J."/>
            <person name="Schuster L."/>
            <person name="Cowan T.M."/>
            <person name="Smanski M.J."/>
            <person name="Chevrette M.G."/>
            <person name="De Carvalho L.P.S."/>
            <person name="Shen B."/>
        </authorList>
    </citation>
    <scope>NUCLEOTIDE SEQUENCE [LARGE SCALE GENOMIC DNA]</scope>
    <source>
        <strain evidence="3 4">NPDC045705</strain>
    </source>
</reference>
<evidence type="ECO:0000259" key="2">
    <source>
        <dbReference type="Pfam" id="PF01337"/>
    </source>
</evidence>
<dbReference type="Proteomes" id="UP001551210">
    <property type="component" value="Unassembled WGS sequence"/>
</dbReference>
<accession>A0ABV3CQ78</accession>
<gene>
    <name evidence="3" type="ORF">AB0A76_04030</name>
</gene>
<evidence type="ECO:0000313" key="3">
    <source>
        <dbReference type="EMBL" id="MEU7292364.1"/>
    </source>
</evidence>
<keyword evidence="4" id="KW-1185">Reference proteome</keyword>